<comment type="subcellular location">
    <subcellularLocation>
        <location evidence="1">Secreted</location>
    </subcellularLocation>
</comment>
<comment type="caution">
    <text evidence="5">The sequence shown here is derived from an EMBL/GenBank/DDBJ whole genome shotgun (WGS) entry which is preliminary data.</text>
</comment>
<dbReference type="SUPFAM" id="SSF88713">
    <property type="entry name" value="Glycoside hydrolase/deacetylase"/>
    <property type="match status" value="1"/>
</dbReference>
<dbReference type="CDD" id="cd10918">
    <property type="entry name" value="CE4_NodB_like_5s_6s"/>
    <property type="match status" value="1"/>
</dbReference>
<keyword evidence="6" id="KW-1185">Reference proteome</keyword>
<dbReference type="EMBL" id="JBHULR010000004">
    <property type="protein sequence ID" value="MFD2547981.1"/>
    <property type="molecule type" value="Genomic_DNA"/>
</dbReference>
<dbReference type="PANTHER" id="PTHR34216:SF3">
    <property type="entry name" value="POLY-BETA-1,6-N-ACETYL-D-GLUCOSAMINE N-DEACETYLASE"/>
    <property type="match status" value="1"/>
</dbReference>
<evidence type="ECO:0000256" key="3">
    <source>
        <dbReference type="ARBA" id="ARBA00022801"/>
    </source>
</evidence>
<sequence>MEKRTYHLVFLLLFAFISSKIYGQETKKKPAHVLITAGQSNTDGRVSNTLLPAYIKPWASDSLYVKGNYPFCKISQNDGSGTFVPFWPKGSITEGRWTYDAIVYYHFAQALQEDFYVVKWAVGGTSIGMPSDSAKGRYWYANPTWLSQTSAVEKGGKSLLLSFTDAIDAAIEQTLSQLEQGYQIDAFLWHQGESDDRFASNYYENLKQVVAYVRQHLTAVTGKDYSTLPFIFGSIPKANRHYQPLVEAGMQRIAEEDPNAYLINMGHMELQKDRTHFNEKAAEYLGQQMFKVLNQQIKLTPTEFRIADYQGDKRCAISYTFDDGLQEHYTLVNPRLNALGFRGTFWINGSKINPSADHVVDTTRTTWQNLREMARAGHEISNHGWAHRNFGRFSLEEIKQDVSQNDSVLYAEIGMQPLTFCYPNNTKTPEGFAFVNENRVGTRLLQRSLGGKSTSESLAQWVADLMESRGWGVGMTHGITYGYDKFSNPAIFWKHLQQVKAQEDKIWIGTFREVVAYIKERKYTTYDVEITQDGMIVTPHLTLDKTLFTEKLTGVIDRSGVKKVKIQQGEKILKPQLLPDKVLFDFDPYGGRIVMQIEAR</sequence>
<dbReference type="PANTHER" id="PTHR34216">
    <property type="match status" value="1"/>
</dbReference>
<organism evidence="5 6">
    <name type="scientific">Sphingobacterium suaedae</name>
    <dbReference type="NCBI Taxonomy" id="1686402"/>
    <lineage>
        <taxon>Bacteria</taxon>
        <taxon>Pseudomonadati</taxon>
        <taxon>Bacteroidota</taxon>
        <taxon>Sphingobacteriia</taxon>
        <taxon>Sphingobacteriales</taxon>
        <taxon>Sphingobacteriaceae</taxon>
        <taxon>Sphingobacterium</taxon>
    </lineage>
</organism>
<gene>
    <name evidence="5" type="ORF">ACFSR5_10040</name>
</gene>
<dbReference type="InterPro" id="IPR005181">
    <property type="entry name" value="SASA"/>
</dbReference>
<name>A0ABW5KGL1_9SPHI</name>
<feature type="domain" description="NodB homology" evidence="4">
    <location>
        <begin position="315"/>
        <end position="423"/>
    </location>
</feature>
<proteinExistence type="predicted"/>
<accession>A0ABW5KGL1</accession>
<dbReference type="InterPro" id="IPR051398">
    <property type="entry name" value="Polysacch_Deacetylase"/>
</dbReference>
<dbReference type="Pfam" id="PF01522">
    <property type="entry name" value="Polysacc_deac_1"/>
    <property type="match status" value="1"/>
</dbReference>
<keyword evidence="2" id="KW-0732">Signal</keyword>
<dbReference type="Proteomes" id="UP001597545">
    <property type="component" value="Unassembled WGS sequence"/>
</dbReference>
<dbReference type="PROSITE" id="PS51677">
    <property type="entry name" value="NODB"/>
    <property type="match status" value="1"/>
</dbReference>
<reference evidence="6" key="1">
    <citation type="journal article" date="2019" name="Int. J. Syst. Evol. Microbiol.">
        <title>The Global Catalogue of Microorganisms (GCM) 10K type strain sequencing project: providing services to taxonomists for standard genome sequencing and annotation.</title>
        <authorList>
            <consortium name="The Broad Institute Genomics Platform"/>
            <consortium name="The Broad Institute Genome Sequencing Center for Infectious Disease"/>
            <person name="Wu L."/>
            <person name="Ma J."/>
        </authorList>
    </citation>
    <scope>NUCLEOTIDE SEQUENCE [LARGE SCALE GENOMIC DNA]</scope>
    <source>
        <strain evidence="6">KCTC 42662</strain>
    </source>
</reference>
<dbReference type="InterPro" id="IPR036514">
    <property type="entry name" value="SGNH_hydro_sf"/>
</dbReference>
<evidence type="ECO:0000256" key="2">
    <source>
        <dbReference type="ARBA" id="ARBA00022729"/>
    </source>
</evidence>
<evidence type="ECO:0000259" key="4">
    <source>
        <dbReference type="PROSITE" id="PS51677"/>
    </source>
</evidence>
<evidence type="ECO:0000313" key="6">
    <source>
        <dbReference type="Proteomes" id="UP001597545"/>
    </source>
</evidence>
<keyword evidence="3" id="KW-0378">Hydrolase</keyword>
<evidence type="ECO:0000256" key="1">
    <source>
        <dbReference type="ARBA" id="ARBA00004613"/>
    </source>
</evidence>
<dbReference type="Gene3D" id="3.20.20.370">
    <property type="entry name" value="Glycoside hydrolase/deacetylase"/>
    <property type="match status" value="1"/>
</dbReference>
<dbReference type="RefSeq" id="WP_380903298.1">
    <property type="nucleotide sequence ID" value="NZ_JBHUEG010000001.1"/>
</dbReference>
<dbReference type="SUPFAM" id="SSF52266">
    <property type="entry name" value="SGNH hydrolase"/>
    <property type="match status" value="1"/>
</dbReference>
<dbReference type="InterPro" id="IPR002509">
    <property type="entry name" value="NODB_dom"/>
</dbReference>
<dbReference type="InterPro" id="IPR011330">
    <property type="entry name" value="Glyco_hydro/deAcase_b/a-brl"/>
</dbReference>
<dbReference type="Pfam" id="PF03629">
    <property type="entry name" value="SASA"/>
    <property type="match status" value="1"/>
</dbReference>
<evidence type="ECO:0000313" key="5">
    <source>
        <dbReference type="EMBL" id="MFD2547981.1"/>
    </source>
</evidence>
<dbReference type="Gene3D" id="3.40.50.1110">
    <property type="entry name" value="SGNH hydrolase"/>
    <property type="match status" value="1"/>
</dbReference>
<protein>
    <submittedName>
        <fullName evidence="5">Polysaccharide deacetylase family protein</fullName>
    </submittedName>
</protein>